<evidence type="ECO:0000256" key="1">
    <source>
        <dbReference type="SAM" id="MobiDB-lite"/>
    </source>
</evidence>
<dbReference type="Gene3D" id="1.10.260.40">
    <property type="entry name" value="lambda repressor-like DNA-binding domains"/>
    <property type="match status" value="1"/>
</dbReference>
<protein>
    <recommendedName>
        <fullName evidence="3">HTH cro/C1-type domain-containing protein</fullName>
    </recommendedName>
</protein>
<dbReference type="PROSITE" id="PS50943">
    <property type="entry name" value="HTH_CROC1"/>
    <property type="match status" value="1"/>
</dbReference>
<gene>
    <name evidence="4" type="ORF">GF1_24430</name>
</gene>
<dbReference type="Pfam" id="PF13464">
    <property type="entry name" value="RodZ_C"/>
    <property type="match status" value="1"/>
</dbReference>
<dbReference type="PANTHER" id="PTHR34475:SF1">
    <property type="entry name" value="CYTOSKELETON PROTEIN RODZ"/>
    <property type="match status" value="1"/>
</dbReference>
<dbReference type="InterPro" id="IPR050400">
    <property type="entry name" value="Bact_Cytoskel_RodZ"/>
</dbReference>
<sequence length="308" mass="33975">MKSDPQEQHPVEECDEQAVSENVGSYLQRLRLKKELSVEEVARATRISHSNIRAIEAQAYHQLPADTFTKGLISLYAEFLGENGSELATRFLKERDREQAPGRRSGRQKGLRHSNLAPKTLAEPAHISSAAMAGFLLLFIALSFTAFCVYTSWNPFAFLTDGKNDARTGMNDMFTSSALLKENSSAVTSRSEKLPDGNNATPQTVGQQVPNTLTQAPPATQNPEALYTLRLAFDKDCQVTVTIDDQEPAQRTFKEGEEQQWQAGKAIILQFDTPGAATLVLNDKEIPFPDPDGDGKIVLRIPEALLDL</sequence>
<evidence type="ECO:0000313" key="5">
    <source>
        <dbReference type="Proteomes" id="UP001063350"/>
    </source>
</evidence>
<evidence type="ECO:0000256" key="2">
    <source>
        <dbReference type="SAM" id="Phobius"/>
    </source>
</evidence>
<dbReference type="AlphaFoldDB" id="A0A915U3Q7"/>
<keyword evidence="2" id="KW-1133">Transmembrane helix</keyword>
<feature type="compositionally biased region" description="Polar residues" evidence="1">
    <location>
        <begin position="198"/>
        <end position="219"/>
    </location>
</feature>
<feature type="region of interest" description="Disordered" evidence="1">
    <location>
        <begin position="94"/>
        <end position="117"/>
    </location>
</feature>
<dbReference type="Proteomes" id="UP001063350">
    <property type="component" value="Chromosome"/>
</dbReference>
<dbReference type="SMART" id="SM00530">
    <property type="entry name" value="HTH_XRE"/>
    <property type="match status" value="1"/>
</dbReference>
<dbReference type="SUPFAM" id="SSF47413">
    <property type="entry name" value="lambda repressor-like DNA-binding domains"/>
    <property type="match status" value="1"/>
</dbReference>
<evidence type="ECO:0000313" key="4">
    <source>
        <dbReference type="EMBL" id="BCO10067.1"/>
    </source>
</evidence>
<organism evidence="4 5">
    <name type="scientific">Desulfolithobacter dissulfuricans</name>
    <dbReference type="NCBI Taxonomy" id="2795293"/>
    <lineage>
        <taxon>Bacteria</taxon>
        <taxon>Pseudomonadati</taxon>
        <taxon>Thermodesulfobacteriota</taxon>
        <taxon>Desulfobulbia</taxon>
        <taxon>Desulfobulbales</taxon>
        <taxon>Desulfobulbaceae</taxon>
        <taxon>Desulfolithobacter</taxon>
    </lineage>
</organism>
<feature type="transmembrane region" description="Helical" evidence="2">
    <location>
        <begin position="130"/>
        <end position="153"/>
    </location>
</feature>
<dbReference type="EMBL" id="AP024233">
    <property type="protein sequence ID" value="BCO10067.1"/>
    <property type="molecule type" value="Genomic_DNA"/>
</dbReference>
<dbReference type="InterPro" id="IPR025194">
    <property type="entry name" value="RodZ-like_C"/>
</dbReference>
<dbReference type="InterPro" id="IPR010982">
    <property type="entry name" value="Lambda_DNA-bd_dom_sf"/>
</dbReference>
<keyword evidence="2" id="KW-0472">Membrane</keyword>
<evidence type="ECO:0000259" key="3">
    <source>
        <dbReference type="PROSITE" id="PS50943"/>
    </source>
</evidence>
<dbReference type="InterPro" id="IPR001387">
    <property type="entry name" value="Cro/C1-type_HTH"/>
</dbReference>
<proteinExistence type="predicted"/>
<dbReference type="PANTHER" id="PTHR34475">
    <property type="match status" value="1"/>
</dbReference>
<name>A0A915U3Q7_9BACT</name>
<dbReference type="CDD" id="cd00093">
    <property type="entry name" value="HTH_XRE"/>
    <property type="match status" value="1"/>
</dbReference>
<feature type="region of interest" description="Disordered" evidence="1">
    <location>
        <begin position="185"/>
        <end position="219"/>
    </location>
</feature>
<accession>A0A915U3Q7</accession>
<dbReference type="KEGG" id="ddu:GF1_24430"/>
<dbReference type="RefSeq" id="WP_267926805.1">
    <property type="nucleotide sequence ID" value="NZ_AP024233.1"/>
</dbReference>
<reference evidence="4" key="1">
    <citation type="submission" date="2020-12" db="EMBL/GenBank/DDBJ databases">
        <title>Desulfobium dissulfuricans gen. nov., sp. nov., a novel mesophilic, sulfate-reducing bacterium isolated from a deep-sea hydrothermal vent.</title>
        <authorList>
            <person name="Hashimoto Y."/>
            <person name="Tame A."/>
            <person name="Sawayama S."/>
            <person name="Miyazaki J."/>
            <person name="Takai K."/>
            <person name="Nakagawa S."/>
        </authorList>
    </citation>
    <scope>NUCLEOTIDE SEQUENCE</scope>
    <source>
        <strain evidence="4">GF1</strain>
    </source>
</reference>
<feature type="domain" description="HTH cro/C1-type" evidence="3">
    <location>
        <begin position="27"/>
        <end position="56"/>
    </location>
</feature>
<keyword evidence="5" id="KW-1185">Reference proteome</keyword>
<dbReference type="Pfam" id="PF13413">
    <property type="entry name" value="HTH_25"/>
    <property type="match status" value="1"/>
</dbReference>
<dbReference type="GO" id="GO:0003677">
    <property type="term" value="F:DNA binding"/>
    <property type="evidence" value="ECO:0007669"/>
    <property type="project" value="InterPro"/>
</dbReference>
<keyword evidence="2" id="KW-0812">Transmembrane</keyword>